<dbReference type="NCBIfam" id="NF033580">
    <property type="entry name" value="transpos_IS5_3"/>
    <property type="match status" value="1"/>
</dbReference>
<proteinExistence type="predicted"/>
<evidence type="ECO:0000259" key="1">
    <source>
        <dbReference type="Pfam" id="PF01609"/>
    </source>
</evidence>
<evidence type="ECO:0000313" key="3">
    <source>
        <dbReference type="EMBL" id="TCM59604.1"/>
    </source>
</evidence>
<accession>A0A4R1X806</accession>
<dbReference type="Pfam" id="PF01609">
    <property type="entry name" value="DDE_Tnp_1"/>
    <property type="match status" value="1"/>
</dbReference>
<dbReference type="PANTHER" id="PTHR30007">
    <property type="entry name" value="PHP DOMAIN PROTEIN"/>
    <property type="match status" value="1"/>
</dbReference>
<protein>
    <submittedName>
        <fullName evidence="3">IS4 family transposase</fullName>
    </submittedName>
</protein>
<dbReference type="GO" id="GO:0004803">
    <property type="term" value="F:transposase activity"/>
    <property type="evidence" value="ECO:0007669"/>
    <property type="project" value="InterPro"/>
</dbReference>
<evidence type="ECO:0000313" key="4">
    <source>
        <dbReference type="Proteomes" id="UP000294963"/>
    </source>
</evidence>
<sequence length="248" mass="28567">MPRTMLTDQHWSKLKSILRNFRIYHKQNLRNFIEAILYRIRTGCPWRDLPSSFGNCNSIFKKFSRWCKNSNLLNIFKLLASEADLEWVFVDGTHVRAHQHATGIKDQDISKSIGGNSSKIHLAVDANGNPFEFIISDGTTHDLKVAPDLIKLFSLENTVSVSGDKGYDSEELREQIRKSGAQANIPKKGNTKSNNDHMDWYLYKIRHLVENTFARLKHFRGIAKRFDKLKRNYAGAVALSCIYIWIPL</sequence>
<dbReference type="Pfam" id="PF13340">
    <property type="entry name" value="DUF4096"/>
    <property type="match status" value="1"/>
</dbReference>
<dbReference type="GO" id="GO:0003677">
    <property type="term" value="F:DNA binding"/>
    <property type="evidence" value="ECO:0007669"/>
    <property type="project" value="InterPro"/>
</dbReference>
<feature type="domain" description="Insertion element IS402-like" evidence="2">
    <location>
        <begin position="6"/>
        <end position="70"/>
    </location>
</feature>
<feature type="domain" description="Transposase IS4-like" evidence="1">
    <location>
        <begin position="88"/>
        <end position="245"/>
    </location>
</feature>
<name>A0A4R1X806_ACICA</name>
<organism evidence="3 4">
    <name type="scientific">Acinetobacter calcoaceticus</name>
    <dbReference type="NCBI Taxonomy" id="471"/>
    <lineage>
        <taxon>Bacteria</taxon>
        <taxon>Pseudomonadati</taxon>
        <taxon>Pseudomonadota</taxon>
        <taxon>Gammaproteobacteria</taxon>
        <taxon>Moraxellales</taxon>
        <taxon>Moraxellaceae</taxon>
        <taxon>Acinetobacter</taxon>
        <taxon>Acinetobacter calcoaceticus/baumannii complex</taxon>
    </lineage>
</organism>
<dbReference type="Proteomes" id="UP000294963">
    <property type="component" value="Unassembled WGS sequence"/>
</dbReference>
<gene>
    <name evidence="3" type="ORF">EC844_1403</name>
</gene>
<keyword evidence="4" id="KW-1185">Reference proteome</keyword>
<dbReference type="InterPro" id="IPR025161">
    <property type="entry name" value="IS402-like_dom"/>
</dbReference>
<dbReference type="EMBL" id="SLVJ01000040">
    <property type="protein sequence ID" value="TCM59604.1"/>
    <property type="molecule type" value="Genomic_DNA"/>
</dbReference>
<dbReference type="PANTHER" id="PTHR30007:SF1">
    <property type="entry name" value="BLR1914 PROTEIN"/>
    <property type="match status" value="1"/>
</dbReference>
<reference evidence="3 4" key="1">
    <citation type="submission" date="2019-03" db="EMBL/GenBank/DDBJ databases">
        <title>Genomic analyses of the natural microbiome of Caenorhabditis elegans.</title>
        <authorList>
            <person name="Samuel B."/>
        </authorList>
    </citation>
    <scope>NUCLEOTIDE SEQUENCE [LARGE SCALE GENOMIC DNA]</scope>
    <source>
        <strain evidence="3 4">JUb89</strain>
    </source>
</reference>
<comment type="caution">
    <text evidence="3">The sequence shown here is derived from an EMBL/GenBank/DDBJ whole genome shotgun (WGS) entry which is preliminary data.</text>
</comment>
<evidence type="ECO:0000259" key="2">
    <source>
        <dbReference type="Pfam" id="PF13340"/>
    </source>
</evidence>
<dbReference type="InterPro" id="IPR002559">
    <property type="entry name" value="Transposase_11"/>
</dbReference>
<dbReference type="OrthoDB" id="1551210at2"/>
<dbReference type="AlphaFoldDB" id="A0A4R1X806"/>
<dbReference type="GO" id="GO:0006313">
    <property type="term" value="P:DNA transposition"/>
    <property type="evidence" value="ECO:0007669"/>
    <property type="project" value="InterPro"/>
</dbReference>